<comment type="caution">
    <text evidence="1">The sequence shown here is derived from an EMBL/GenBank/DDBJ whole genome shotgun (WGS) entry which is preliminary data.</text>
</comment>
<protein>
    <submittedName>
        <fullName evidence="1">Uncharacterized protein</fullName>
    </submittedName>
</protein>
<reference evidence="1 2" key="1">
    <citation type="submission" date="2018-05" db="EMBL/GenBank/DDBJ databases">
        <title>Genomic Encyclopedia of Type Strains, Phase IV (KMG-V): Genome sequencing to study the core and pangenomes of soil and plant-associated prokaryotes.</title>
        <authorList>
            <person name="Whitman W."/>
        </authorList>
    </citation>
    <scope>NUCLEOTIDE SEQUENCE [LARGE SCALE GENOMIC DNA]</scope>
    <source>
        <strain evidence="1 2">SLV-132</strain>
    </source>
</reference>
<gene>
    <name evidence="1" type="ORF">C7419_10383</name>
</gene>
<evidence type="ECO:0000313" key="2">
    <source>
        <dbReference type="Proteomes" id="UP000245754"/>
    </source>
</evidence>
<dbReference type="EMBL" id="QGGT01000003">
    <property type="protein sequence ID" value="PWK33764.1"/>
    <property type="molecule type" value="Genomic_DNA"/>
</dbReference>
<accession>A0A316F967</accession>
<dbReference type="AlphaFoldDB" id="A0A316F967"/>
<evidence type="ECO:0000313" key="1">
    <source>
        <dbReference type="EMBL" id="PWK33764.1"/>
    </source>
</evidence>
<keyword evidence="2" id="KW-1185">Reference proteome</keyword>
<name>A0A316F967_9BURK</name>
<sequence length="78" mass="8821">MDPESPPDTSVGQELPLRARVAVLEAVMRVADWRVIAPRLAAVLDDAMRQVDESTPPELRMKLEDLRVELMQAERLAR</sequence>
<organism evidence="1 2">
    <name type="scientific">Cupriavidus plantarum</name>
    <dbReference type="NCBI Taxonomy" id="942865"/>
    <lineage>
        <taxon>Bacteria</taxon>
        <taxon>Pseudomonadati</taxon>
        <taxon>Pseudomonadota</taxon>
        <taxon>Betaproteobacteria</taxon>
        <taxon>Burkholderiales</taxon>
        <taxon>Burkholderiaceae</taxon>
        <taxon>Cupriavidus</taxon>
    </lineage>
</organism>
<dbReference type="Proteomes" id="UP000245754">
    <property type="component" value="Unassembled WGS sequence"/>
</dbReference>
<dbReference type="RefSeq" id="WP_109583867.1">
    <property type="nucleotide sequence ID" value="NZ_CAJPUX010000005.1"/>
</dbReference>
<dbReference type="GeneID" id="98343011"/>
<proteinExistence type="predicted"/>